<dbReference type="GO" id="GO:0016301">
    <property type="term" value="F:kinase activity"/>
    <property type="evidence" value="ECO:0007669"/>
    <property type="project" value="UniProtKB-KW"/>
</dbReference>
<gene>
    <name evidence="2" type="ORF">FWK35_00012333</name>
</gene>
<proteinExistence type="predicted"/>
<protein>
    <submittedName>
        <fullName evidence="2">Cyclin-dependent kinase 2-interacting protein-like</fullName>
    </submittedName>
</protein>
<feature type="region of interest" description="Disordered" evidence="1">
    <location>
        <begin position="1"/>
        <end position="22"/>
    </location>
</feature>
<dbReference type="EMBL" id="VUJU01003634">
    <property type="protein sequence ID" value="KAF0757243.1"/>
    <property type="molecule type" value="Genomic_DNA"/>
</dbReference>
<feature type="compositionally biased region" description="Polar residues" evidence="1">
    <location>
        <begin position="1"/>
        <end position="17"/>
    </location>
</feature>
<dbReference type="AlphaFoldDB" id="A0A6G0YJR2"/>
<accession>A0A6G0YJR2</accession>
<dbReference type="InterPro" id="IPR023250">
    <property type="entry name" value="Cyclin-dep_Kinase_2_interact"/>
</dbReference>
<evidence type="ECO:0000313" key="3">
    <source>
        <dbReference type="Proteomes" id="UP000478052"/>
    </source>
</evidence>
<sequence>MSDSPKQKGLNTSNVGKSSPAREVDVYAGRPAQGHSGNLTGNRRILKDTAADIFNRMQQWKVHQDRGCVVISNIFNLRMERLGIQFPDQLGILVKELKYLCEQMFDIVEGLKIKLRNLTAISVLEKGNSTPLFISWTTEHFCMVKDECKITEKILRAYQKEQKLHQSLLLRIADSMDPDILLFYLSCWTYQPYLDHTIEKELHCMIKETRHV</sequence>
<dbReference type="PRINTS" id="PR02040">
    <property type="entry name" value="CDK2IP"/>
</dbReference>
<keyword evidence="2" id="KW-0808">Transferase</keyword>
<dbReference type="Proteomes" id="UP000478052">
    <property type="component" value="Unassembled WGS sequence"/>
</dbReference>
<evidence type="ECO:0000256" key="1">
    <source>
        <dbReference type="SAM" id="MobiDB-lite"/>
    </source>
</evidence>
<keyword evidence="3" id="KW-1185">Reference proteome</keyword>
<name>A0A6G0YJR2_APHCR</name>
<organism evidence="2 3">
    <name type="scientific">Aphis craccivora</name>
    <name type="common">Cowpea aphid</name>
    <dbReference type="NCBI Taxonomy" id="307492"/>
    <lineage>
        <taxon>Eukaryota</taxon>
        <taxon>Metazoa</taxon>
        <taxon>Ecdysozoa</taxon>
        <taxon>Arthropoda</taxon>
        <taxon>Hexapoda</taxon>
        <taxon>Insecta</taxon>
        <taxon>Pterygota</taxon>
        <taxon>Neoptera</taxon>
        <taxon>Paraneoptera</taxon>
        <taxon>Hemiptera</taxon>
        <taxon>Sternorrhyncha</taxon>
        <taxon>Aphidomorpha</taxon>
        <taxon>Aphidoidea</taxon>
        <taxon>Aphididae</taxon>
        <taxon>Aphidini</taxon>
        <taxon>Aphis</taxon>
        <taxon>Aphis</taxon>
    </lineage>
</organism>
<comment type="caution">
    <text evidence="2">The sequence shown here is derived from an EMBL/GenBank/DDBJ whole genome shotgun (WGS) entry which is preliminary data.</text>
</comment>
<keyword evidence="2" id="KW-0418">Kinase</keyword>
<reference evidence="2 3" key="1">
    <citation type="submission" date="2019-08" db="EMBL/GenBank/DDBJ databases">
        <title>Whole genome of Aphis craccivora.</title>
        <authorList>
            <person name="Voronova N.V."/>
            <person name="Shulinski R.S."/>
            <person name="Bandarenka Y.V."/>
            <person name="Zhorov D.G."/>
            <person name="Warner D."/>
        </authorList>
    </citation>
    <scope>NUCLEOTIDE SEQUENCE [LARGE SCALE GENOMIC DNA]</scope>
    <source>
        <strain evidence="2">180601</strain>
        <tissue evidence="2">Whole Body</tissue>
    </source>
</reference>
<evidence type="ECO:0000313" key="2">
    <source>
        <dbReference type="EMBL" id="KAF0757243.1"/>
    </source>
</evidence>
<dbReference type="OrthoDB" id="17066at2759"/>